<sequence>MLMRKEKEDLTDRARAAEPAPKSVKQPSDDLLKKLARREKELEQCKQLLRDKDAAADEVQTQVQQLQTTLERTTTTTSALQQQLDEATDSAKKAGIELRQLKLSTDDTKKKYQRSIKELKDEKAALSSENAQLAQRLDDATTANAQTLALKKQLTQARDRLASIVADHDARVAQITSAHAAALQELHAQHAQALAQQRDDLASAHAQELQAKLQATTMVSQIEKERDQVRADALRRLQDELKIEKEENVDLLQTVKSLQDKLRLVAELHRDAERAKAAAEVEKEKALAWSAKAEDAADACEAQANKFKDECVVLEEKLSVVDAALRRRGISMDFLLKKKTANNNDDDEPLKAKAVPSHGVKAKKKVVAEPEGRDESVKPSRRK</sequence>
<dbReference type="GeneID" id="24133432"/>
<dbReference type="EMBL" id="KK583253">
    <property type="protein sequence ID" value="KDO23472.1"/>
    <property type="molecule type" value="Genomic_DNA"/>
</dbReference>
<feature type="compositionally biased region" description="Basic and acidic residues" evidence="2">
    <location>
        <begin position="1"/>
        <end position="16"/>
    </location>
</feature>
<evidence type="ECO:0000313" key="4">
    <source>
        <dbReference type="Proteomes" id="UP000030745"/>
    </source>
</evidence>
<feature type="region of interest" description="Disordered" evidence="2">
    <location>
        <begin position="1"/>
        <end position="30"/>
    </location>
</feature>
<dbReference type="RefSeq" id="XP_012205787.1">
    <property type="nucleotide sequence ID" value="XM_012350397.1"/>
</dbReference>
<proteinExistence type="predicted"/>
<gene>
    <name evidence="3" type="ORF">SPRG_11395</name>
</gene>
<name>A0A067C9H4_SAPPC</name>
<accession>A0A067C9H4</accession>
<evidence type="ECO:0000256" key="2">
    <source>
        <dbReference type="SAM" id="MobiDB-lite"/>
    </source>
</evidence>
<dbReference type="OMA" id="CEAQANK"/>
<keyword evidence="4" id="KW-1185">Reference proteome</keyword>
<dbReference type="VEuPathDB" id="FungiDB:SPRG_11395"/>
<keyword evidence="1" id="KW-0175">Coiled coil</keyword>
<organism evidence="3 4">
    <name type="scientific">Saprolegnia parasitica (strain CBS 223.65)</name>
    <dbReference type="NCBI Taxonomy" id="695850"/>
    <lineage>
        <taxon>Eukaryota</taxon>
        <taxon>Sar</taxon>
        <taxon>Stramenopiles</taxon>
        <taxon>Oomycota</taxon>
        <taxon>Saprolegniomycetes</taxon>
        <taxon>Saprolegniales</taxon>
        <taxon>Saprolegniaceae</taxon>
        <taxon>Saprolegnia</taxon>
    </lineage>
</organism>
<dbReference type="OrthoDB" id="78284at2759"/>
<feature type="compositionally biased region" description="Basic and acidic residues" evidence="2">
    <location>
        <begin position="366"/>
        <end position="383"/>
    </location>
</feature>
<dbReference type="Proteomes" id="UP000030745">
    <property type="component" value="Unassembled WGS sequence"/>
</dbReference>
<dbReference type="KEGG" id="spar:SPRG_11395"/>
<evidence type="ECO:0000256" key="1">
    <source>
        <dbReference type="SAM" id="Coils"/>
    </source>
</evidence>
<dbReference type="AlphaFoldDB" id="A0A067C9H4"/>
<feature type="coiled-coil region" evidence="1">
    <location>
        <begin position="102"/>
        <end position="143"/>
    </location>
</feature>
<evidence type="ECO:0000313" key="3">
    <source>
        <dbReference type="EMBL" id="KDO23472.1"/>
    </source>
</evidence>
<reference evidence="3 4" key="1">
    <citation type="journal article" date="2013" name="PLoS Genet.">
        <title>Distinctive expansion of potential virulence genes in the genome of the oomycete fish pathogen Saprolegnia parasitica.</title>
        <authorList>
            <person name="Jiang R.H."/>
            <person name="de Bruijn I."/>
            <person name="Haas B.J."/>
            <person name="Belmonte R."/>
            <person name="Lobach L."/>
            <person name="Christie J."/>
            <person name="van den Ackerveken G."/>
            <person name="Bottin A."/>
            <person name="Bulone V."/>
            <person name="Diaz-Moreno S.M."/>
            <person name="Dumas B."/>
            <person name="Fan L."/>
            <person name="Gaulin E."/>
            <person name="Govers F."/>
            <person name="Grenville-Briggs L.J."/>
            <person name="Horner N.R."/>
            <person name="Levin J.Z."/>
            <person name="Mammella M."/>
            <person name="Meijer H.J."/>
            <person name="Morris P."/>
            <person name="Nusbaum C."/>
            <person name="Oome S."/>
            <person name="Phillips A.J."/>
            <person name="van Rooyen D."/>
            <person name="Rzeszutek E."/>
            <person name="Saraiva M."/>
            <person name="Secombes C.J."/>
            <person name="Seidl M.F."/>
            <person name="Snel B."/>
            <person name="Stassen J.H."/>
            <person name="Sykes S."/>
            <person name="Tripathy S."/>
            <person name="van den Berg H."/>
            <person name="Vega-Arreguin J.C."/>
            <person name="Wawra S."/>
            <person name="Young S.K."/>
            <person name="Zeng Q."/>
            <person name="Dieguez-Uribeondo J."/>
            <person name="Russ C."/>
            <person name="Tyler B.M."/>
            <person name="van West P."/>
        </authorList>
    </citation>
    <scope>NUCLEOTIDE SEQUENCE [LARGE SCALE GENOMIC DNA]</scope>
    <source>
        <strain evidence="3 4">CBS 223.65</strain>
    </source>
</reference>
<protein>
    <submittedName>
        <fullName evidence="3">Uncharacterized protein</fullName>
    </submittedName>
</protein>
<feature type="region of interest" description="Disordered" evidence="2">
    <location>
        <begin position="340"/>
        <end position="383"/>
    </location>
</feature>
<feature type="coiled-coil region" evidence="1">
    <location>
        <begin position="234"/>
        <end position="317"/>
    </location>
</feature>